<reference evidence="1 2" key="1">
    <citation type="submission" date="2022-01" db="EMBL/GenBank/DDBJ databases">
        <title>Paraglaciecola sp. G1-23.</title>
        <authorList>
            <person name="Jin M.S."/>
            <person name="Han D.M."/>
            <person name="Kim H.M."/>
            <person name="Jeon C.O."/>
        </authorList>
    </citation>
    <scope>NUCLEOTIDE SEQUENCE [LARGE SCALE GENOMIC DNA]</scope>
    <source>
        <strain evidence="1 2">G1-23</strain>
    </source>
</reference>
<dbReference type="InterPro" id="IPR044691">
    <property type="entry name" value="DCC1_Trx"/>
</dbReference>
<keyword evidence="2" id="KW-1185">Reference proteome</keyword>
<proteinExistence type="predicted"/>
<dbReference type="EMBL" id="JAKGAS010000004">
    <property type="protein sequence ID" value="MCF2948218.1"/>
    <property type="molecule type" value="Genomic_DNA"/>
</dbReference>
<dbReference type="Pfam" id="PF04134">
    <property type="entry name" value="DCC1-like"/>
    <property type="match status" value="1"/>
</dbReference>
<evidence type="ECO:0000313" key="1">
    <source>
        <dbReference type="EMBL" id="MCF2948218.1"/>
    </source>
</evidence>
<evidence type="ECO:0000313" key="2">
    <source>
        <dbReference type="Proteomes" id="UP001521137"/>
    </source>
</evidence>
<dbReference type="PANTHER" id="PTHR34290:SF2">
    <property type="entry name" value="OS04G0668800 PROTEIN"/>
    <property type="match status" value="1"/>
</dbReference>
<protein>
    <submittedName>
        <fullName evidence="1">DUF393 domain-containing protein</fullName>
    </submittedName>
</protein>
<dbReference type="Proteomes" id="UP001521137">
    <property type="component" value="Unassembled WGS sequence"/>
</dbReference>
<organism evidence="1 2">
    <name type="scientific">Paraglaciecola algarum</name>
    <dbReference type="NCBI Taxonomy" id="3050085"/>
    <lineage>
        <taxon>Bacteria</taxon>
        <taxon>Pseudomonadati</taxon>
        <taxon>Pseudomonadota</taxon>
        <taxon>Gammaproteobacteria</taxon>
        <taxon>Alteromonadales</taxon>
        <taxon>Alteromonadaceae</taxon>
        <taxon>Paraglaciecola</taxon>
    </lineage>
</organism>
<accession>A0ABS9D868</accession>
<sequence length="141" mass="16167">MLKIFYDSRCPLCSAEMNHLKANDKDNAISLIDLHQENFDVHYPHINFHQAMQILHGEYKGNLLLGLAVTHRAWTLVGKGFWVAPLNWPVVKTMAHFVYLGIAKHRHKISHLFARIFNISIPECKTGACDVSSKHTHNRSK</sequence>
<dbReference type="PANTHER" id="PTHR34290">
    <property type="entry name" value="SI:CH73-390P7.2"/>
    <property type="match status" value="1"/>
</dbReference>
<gene>
    <name evidence="1" type="ORF">L0668_08885</name>
</gene>
<dbReference type="InterPro" id="IPR007263">
    <property type="entry name" value="DCC1-like"/>
</dbReference>
<name>A0ABS9D868_9ALTE</name>
<dbReference type="RefSeq" id="WP_235311882.1">
    <property type="nucleotide sequence ID" value="NZ_JAKGAS010000004.1"/>
</dbReference>
<comment type="caution">
    <text evidence="1">The sequence shown here is derived from an EMBL/GenBank/DDBJ whole genome shotgun (WGS) entry which is preliminary data.</text>
</comment>